<accession>A0AA39ZW96</accession>
<dbReference type="AlphaFoldDB" id="A0AA39ZW96"/>
<sequence length="519" mass="57992">MSLDDDDMPTTAPIASASADQEDAPTGDEVLEEEIQDFRLFRKDKNISAQTIRKGEKDFESHGTRAQENALEQSRQAMKEVLSYTRVHQTRNLVRGWYFPDWWAEWPEKEDESAAGGNATQGTQEKDKRPFAHMRDRVVILEGSSVSSTYLGRAVTSQPKETLARGKDWLLPEEALYLVERGSLDLWWPTRGLEEIFPPWKPDVKDSEAHPESEPAATSEAEVVGHAVESNTVNEADEYDQGIPLSVQAAYSLLIGNDGERGKVSLQKFQVYSNLKRAGYNILRAPPLTKQCTPQTPSVTLWQWLSSLLPSGSEPQPRPYGPLIQPGLYRSYVPIYRQMVIIPRHKPSAAPSSPWLPEDPFSVHFHIWKAAPKWSKLRHPPPDFYLAVVDAQETGVPTFQEITALVDATPPAPGKPEWTGPGRMYARLKHGHRNALVAVVDHGIINYMRFAEGAFGEELLFERFDSRNAPRSGKGGGRALSSSVIDTGTLDKFSKQPSELCVSGRKVEPKDNNTLDDDP</sequence>
<evidence type="ECO:0000259" key="4">
    <source>
        <dbReference type="Pfam" id="PF12928"/>
    </source>
</evidence>
<evidence type="ECO:0000256" key="3">
    <source>
        <dbReference type="SAM" id="MobiDB-lite"/>
    </source>
</evidence>
<dbReference type="GO" id="GO:0000214">
    <property type="term" value="C:tRNA-intron endonuclease complex"/>
    <property type="evidence" value="ECO:0007669"/>
    <property type="project" value="TreeGrafter"/>
</dbReference>
<keyword evidence="6" id="KW-1185">Reference proteome</keyword>
<dbReference type="EMBL" id="JAUKUA010000007">
    <property type="protein sequence ID" value="KAK0704725.1"/>
    <property type="molecule type" value="Genomic_DNA"/>
</dbReference>
<name>A0AA39ZW96_9PEZI</name>
<evidence type="ECO:0000256" key="1">
    <source>
        <dbReference type="ARBA" id="ARBA00005736"/>
    </source>
</evidence>
<feature type="region of interest" description="Disordered" evidence="3">
    <location>
        <begin position="110"/>
        <end position="131"/>
    </location>
</feature>
<evidence type="ECO:0000313" key="6">
    <source>
        <dbReference type="Proteomes" id="UP001172102"/>
    </source>
</evidence>
<gene>
    <name evidence="5" type="ORF">B0H67DRAFT_649142</name>
</gene>
<reference evidence="5" key="1">
    <citation type="submission" date="2023-06" db="EMBL/GenBank/DDBJ databases">
        <title>Genome-scale phylogeny and comparative genomics of the fungal order Sordariales.</title>
        <authorList>
            <consortium name="Lawrence Berkeley National Laboratory"/>
            <person name="Hensen N."/>
            <person name="Bonometti L."/>
            <person name="Westerberg I."/>
            <person name="Brannstrom I.O."/>
            <person name="Guillou S."/>
            <person name="Cros-Aarteil S."/>
            <person name="Calhoun S."/>
            <person name="Haridas S."/>
            <person name="Kuo A."/>
            <person name="Mondo S."/>
            <person name="Pangilinan J."/>
            <person name="Riley R."/>
            <person name="Labutti K."/>
            <person name="Andreopoulos B."/>
            <person name="Lipzen A."/>
            <person name="Chen C."/>
            <person name="Yanf M."/>
            <person name="Daum C."/>
            <person name="Ng V."/>
            <person name="Clum A."/>
            <person name="Steindorff A."/>
            <person name="Ohm R."/>
            <person name="Martin F."/>
            <person name="Silar P."/>
            <person name="Natvig D."/>
            <person name="Lalanne C."/>
            <person name="Gautier V."/>
            <person name="Ament-Velasquez S.L."/>
            <person name="Kruys A."/>
            <person name="Hutchinson M.I."/>
            <person name="Powell A.J."/>
            <person name="Barry K."/>
            <person name="Miller A.N."/>
            <person name="Grigoriev I.V."/>
            <person name="Debuchy R."/>
            <person name="Gladieux P."/>
            <person name="Thoren M.H."/>
            <person name="Johannesson H."/>
        </authorList>
    </citation>
    <scope>NUCLEOTIDE SEQUENCE</scope>
    <source>
        <strain evidence="5">SMH4607-1</strain>
    </source>
</reference>
<dbReference type="Pfam" id="PF12928">
    <property type="entry name" value="tRNA_int_end_N2"/>
    <property type="match status" value="1"/>
</dbReference>
<dbReference type="Proteomes" id="UP001172102">
    <property type="component" value="Unassembled WGS sequence"/>
</dbReference>
<organism evidence="5 6">
    <name type="scientific">Lasiosphaeris hirsuta</name>
    <dbReference type="NCBI Taxonomy" id="260670"/>
    <lineage>
        <taxon>Eukaryota</taxon>
        <taxon>Fungi</taxon>
        <taxon>Dikarya</taxon>
        <taxon>Ascomycota</taxon>
        <taxon>Pezizomycotina</taxon>
        <taxon>Sordariomycetes</taxon>
        <taxon>Sordariomycetidae</taxon>
        <taxon>Sordariales</taxon>
        <taxon>Lasiosphaeriaceae</taxon>
        <taxon>Lasiosphaeris</taxon>
    </lineage>
</organism>
<feature type="region of interest" description="Disordered" evidence="3">
    <location>
        <begin position="1"/>
        <end position="28"/>
    </location>
</feature>
<comment type="caution">
    <text evidence="5">The sequence shown here is derived from an EMBL/GenBank/DDBJ whole genome shotgun (WGS) entry which is preliminary data.</text>
</comment>
<dbReference type="GO" id="GO:0000379">
    <property type="term" value="P:tRNA-type intron splice site recognition and cleavage"/>
    <property type="evidence" value="ECO:0007669"/>
    <property type="project" value="TreeGrafter"/>
</dbReference>
<feature type="domain" description="tRNA-splicing endonuclease subunit Sen54 N-terminal" evidence="4">
    <location>
        <begin position="80"/>
        <end position="188"/>
    </location>
</feature>
<dbReference type="InterPro" id="IPR024336">
    <property type="entry name" value="tRNA_splic_suSen54_N"/>
</dbReference>
<comment type="similarity">
    <text evidence="1">Belongs to the SEN54 family.</text>
</comment>
<dbReference type="PANTHER" id="PTHR21027">
    <property type="entry name" value="TRNA-SPLICING ENDONUCLEASE SUBUNIT SEN54"/>
    <property type="match status" value="1"/>
</dbReference>
<feature type="region of interest" description="Disordered" evidence="3">
    <location>
        <begin position="467"/>
        <end position="519"/>
    </location>
</feature>
<dbReference type="InterPro" id="IPR024337">
    <property type="entry name" value="tRNA_splic_suSen54"/>
</dbReference>
<evidence type="ECO:0000256" key="2">
    <source>
        <dbReference type="ARBA" id="ARBA00022694"/>
    </source>
</evidence>
<protein>
    <recommendedName>
        <fullName evidence="4">tRNA-splicing endonuclease subunit Sen54 N-terminal domain-containing protein</fullName>
    </recommendedName>
</protein>
<keyword evidence="2" id="KW-0819">tRNA processing</keyword>
<evidence type="ECO:0000313" key="5">
    <source>
        <dbReference type="EMBL" id="KAK0704725.1"/>
    </source>
</evidence>
<proteinExistence type="inferred from homology"/>
<dbReference type="PANTHER" id="PTHR21027:SF1">
    <property type="entry name" value="TRNA-SPLICING ENDONUCLEASE SUBUNIT SEN54"/>
    <property type="match status" value="1"/>
</dbReference>